<evidence type="ECO:0000256" key="4">
    <source>
        <dbReference type="ARBA" id="ARBA00022723"/>
    </source>
</evidence>
<dbReference type="CDD" id="cd11067">
    <property type="entry name" value="CYP152"/>
    <property type="match status" value="1"/>
</dbReference>
<evidence type="ECO:0000256" key="3">
    <source>
        <dbReference type="ARBA" id="ARBA00022617"/>
    </source>
</evidence>
<dbReference type="GO" id="GO:0020037">
    <property type="term" value="F:heme binding"/>
    <property type="evidence" value="ECO:0007669"/>
    <property type="project" value="InterPro"/>
</dbReference>
<sequence>MPKTPHTKGLDETLALLADPYRFISSQCQRLGANAFETRVLLKKTTCLKGAKAAEIFYDATRFKREGAMPTAIQKTLLGQGGVQGLDGETHRHRKQMFMSLMTPERVRALARLFEAEWRGAVPGWTRKGEIVFYDELHEPLARAVCAWAGVPLSDDEASNRAGELRALFDAAGSASPRHLWSRLARRRVDTWAARIIEDIRAGSVGPGPETAAYAVAWHRDRNGSLLSPHVAAVELVNVLRPTVAIAVYITFVAHALQTCSGVRAALAQQPDYAELFVQEVRRFYPFFPAVVARARRDFEWEGMTVPEGRQAMLDLYGSTHDAAIWADPEKFRPERFRAWNEDSFNFIPQGGGDHYLGHRCPGEWIVLAIMKVAAHLLVNAMRYDVPDQDLSIDFARLPALPKSGFVMRNVHMAD</sequence>
<organism evidence="9 10">
    <name type="scientific">Sphingomonas paucimobilis</name>
    <name type="common">Pseudomonas paucimobilis</name>
    <dbReference type="NCBI Taxonomy" id="13689"/>
    <lineage>
        <taxon>Bacteria</taxon>
        <taxon>Pseudomonadati</taxon>
        <taxon>Pseudomonadota</taxon>
        <taxon>Alphaproteobacteria</taxon>
        <taxon>Sphingomonadales</taxon>
        <taxon>Sphingomonadaceae</taxon>
        <taxon>Sphingomonas</taxon>
    </lineage>
</organism>
<evidence type="ECO:0000256" key="2">
    <source>
        <dbReference type="ARBA" id="ARBA00010617"/>
    </source>
</evidence>
<dbReference type="InterPro" id="IPR036396">
    <property type="entry name" value="Cyt_P450_sf"/>
</dbReference>
<evidence type="ECO:0000256" key="6">
    <source>
        <dbReference type="ARBA" id="ARBA00023004"/>
    </source>
</evidence>
<name>A0A7Y2KRF4_SPHPI</name>
<dbReference type="InterPro" id="IPR002401">
    <property type="entry name" value="Cyt_P450_E_grp-I"/>
</dbReference>
<reference evidence="9 10" key="1">
    <citation type="submission" date="2020-05" db="EMBL/GenBank/DDBJ databases">
        <title>Draft Genome Sequences of Sphingomonas sp. Isolated from the International Space Station.</title>
        <authorList>
            <person name="Bijlani S."/>
            <person name="Singh N.K."/>
            <person name="Mason C.E."/>
            <person name="Wang C.C."/>
            <person name="Venkateswaran K."/>
        </authorList>
    </citation>
    <scope>NUCLEOTIDE SEQUENCE [LARGE SCALE GENOMIC DNA]</scope>
    <source>
        <strain evidence="9 10">FKI-L5-BR-P1</strain>
    </source>
</reference>
<keyword evidence="3 8" id="KW-0349">Heme</keyword>
<evidence type="ECO:0000313" key="9">
    <source>
        <dbReference type="EMBL" id="NNG58797.1"/>
    </source>
</evidence>
<dbReference type="GO" id="GO:0016705">
    <property type="term" value="F:oxidoreductase activity, acting on paired donors, with incorporation or reduction of molecular oxygen"/>
    <property type="evidence" value="ECO:0007669"/>
    <property type="project" value="InterPro"/>
</dbReference>
<dbReference type="SUPFAM" id="SSF48264">
    <property type="entry name" value="Cytochrome P450"/>
    <property type="match status" value="1"/>
</dbReference>
<dbReference type="Proteomes" id="UP000550136">
    <property type="component" value="Unassembled WGS sequence"/>
</dbReference>
<comment type="similarity">
    <text evidence="2">Belongs to the cytochrome P450 family.</text>
</comment>
<dbReference type="Gene3D" id="1.10.630.10">
    <property type="entry name" value="Cytochrome P450"/>
    <property type="match status" value="1"/>
</dbReference>
<dbReference type="InterPro" id="IPR001128">
    <property type="entry name" value="Cyt_P450"/>
</dbReference>
<evidence type="ECO:0000256" key="5">
    <source>
        <dbReference type="ARBA" id="ARBA00023002"/>
    </source>
</evidence>
<dbReference type="AlphaFoldDB" id="A0A7Y2KRF4"/>
<evidence type="ECO:0000256" key="8">
    <source>
        <dbReference type="PIRSR" id="PIRSR602401-1"/>
    </source>
</evidence>
<keyword evidence="5" id="KW-0560">Oxidoreductase</keyword>
<evidence type="ECO:0000256" key="7">
    <source>
        <dbReference type="ARBA" id="ARBA00023033"/>
    </source>
</evidence>
<dbReference type="Pfam" id="PF00067">
    <property type="entry name" value="p450"/>
    <property type="match status" value="1"/>
</dbReference>
<dbReference type="PANTHER" id="PTHR24286:SF24">
    <property type="entry name" value="LANOSTEROL 14-ALPHA DEMETHYLASE"/>
    <property type="match status" value="1"/>
</dbReference>
<dbReference type="GO" id="GO:0005506">
    <property type="term" value="F:iron ion binding"/>
    <property type="evidence" value="ECO:0007669"/>
    <property type="project" value="InterPro"/>
</dbReference>
<evidence type="ECO:0000313" key="10">
    <source>
        <dbReference type="Proteomes" id="UP000550136"/>
    </source>
</evidence>
<dbReference type="RefSeq" id="WP_170170940.1">
    <property type="nucleotide sequence ID" value="NZ_JABEOU010000044.1"/>
</dbReference>
<keyword evidence="4 8" id="KW-0479">Metal-binding</keyword>
<keyword evidence="6 8" id="KW-0408">Iron</keyword>
<dbReference type="GO" id="GO:0016125">
    <property type="term" value="P:sterol metabolic process"/>
    <property type="evidence" value="ECO:0007669"/>
    <property type="project" value="TreeGrafter"/>
</dbReference>
<dbReference type="GO" id="GO:0004497">
    <property type="term" value="F:monooxygenase activity"/>
    <property type="evidence" value="ECO:0007669"/>
    <property type="project" value="UniProtKB-KW"/>
</dbReference>
<dbReference type="EMBL" id="JABEOU010000044">
    <property type="protein sequence ID" value="NNG58797.1"/>
    <property type="molecule type" value="Genomic_DNA"/>
</dbReference>
<evidence type="ECO:0000256" key="1">
    <source>
        <dbReference type="ARBA" id="ARBA00001971"/>
    </source>
</evidence>
<proteinExistence type="inferred from homology"/>
<comment type="cofactor">
    <cofactor evidence="1 8">
        <name>heme</name>
        <dbReference type="ChEBI" id="CHEBI:30413"/>
    </cofactor>
</comment>
<dbReference type="PANTHER" id="PTHR24286">
    <property type="entry name" value="CYTOCHROME P450 26"/>
    <property type="match status" value="1"/>
</dbReference>
<feature type="binding site" description="axial binding residue" evidence="8">
    <location>
        <position position="361"/>
    </location>
    <ligand>
        <name>heme</name>
        <dbReference type="ChEBI" id="CHEBI:30413"/>
    </ligand>
    <ligandPart>
        <name>Fe</name>
        <dbReference type="ChEBI" id="CHEBI:18248"/>
    </ligandPart>
</feature>
<accession>A0A7Y2KRF4</accession>
<protein>
    <submittedName>
        <fullName evidence="9">Cytochrome P450</fullName>
    </submittedName>
</protein>
<gene>
    <name evidence="9" type="ORF">HKX06_15645</name>
</gene>
<comment type="caution">
    <text evidence="9">The sequence shown here is derived from an EMBL/GenBank/DDBJ whole genome shotgun (WGS) entry which is preliminary data.</text>
</comment>
<keyword evidence="7" id="KW-0503">Monooxygenase</keyword>
<dbReference type="PRINTS" id="PR00463">
    <property type="entry name" value="EP450I"/>
</dbReference>